<evidence type="ECO:0000313" key="1">
    <source>
        <dbReference type="EMBL" id="ETR67079.1"/>
    </source>
</evidence>
<evidence type="ECO:0000313" key="2">
    <source>
        <dbReference type="Proteomes" id="UP000189670"/>
    </source>
</evidence>
<organism evidence="1 2">
    <name type="scientific">Candidatus Magnetoglobus multicellularis str. Araruama</name>
    <dbReference type="NCBI Taxonomy" id="890399"/>
    <lineage>
        <taxon>Bacteria</taxon>
        <taxon>Pseudomonadati</taxon>
        <taxon>Thermodesulfobacteriota</taxon>
        <taxon>Desulfobacteria</taxon>
        <taxon>Desulfobacterales</taxon>
        <taxon>Desulfobacteraceae</taxon>
        <taxon>Candidatus Magnetoglobus</taxon>
    </lineage>
</organism>
<sequence>MVALKFSPANDTNVNALELHVTVNSPPSASDTVNVYDFSSSSFIESFDILLICGSSLMGSTVNAKLTTLDNPLASVTVKLIVVIPFLLTSGSIVSVNSRPTPGMVITCTSAVFVSLKFSPVSDTNVNALELHVTVNSPPSASDMVKVYDFSSSSFIELSDILLIVGASGTDSTVKTNEVTDDSPPASVTVRLIVVVPFWLAIGSITSVNVRPTPGDNITCASSVFVSLRLNSVDDTNVSALELHVTVTSSPSASDTVNV</sequence>
<name>A0A1V1NWV0_9BACT</name>
<dbReference type="Proteomes" id="UP000189670">
    <property type="component" value="Unassembled WGS sequence"/>
</dbReference>
<accession>A0A1V1NWV0</accession>
<reference evidence="2" key="1">
    <citation type="submission" date="2012-11" db="EMBL/GenBank/DDBJ databases">
        <authorList>
            <person name="Lucero-Rivera Y.E."/>
            <person name="Tovar-Ramirez D."/>
        </authorList>
    </citation>
    <scope>NUCLEOTIDE SEQUENCE [LARGE SCALE GENOMIC DNA]</scope>
    <source>
        <strain evidence="2">Araruama</strain>
    </source>
</reference>
<proteinExistence type="predicted"/>
<protein>
    <submittedName>
        <fullName evidence="1">Uncharacterized protein</fullName>
    </submittedName>
</protein>
<dbReference type="AlphaFoldDB" id="A0A1V1NWV0"/>
<comment type="caution">
    <text evidence="1">The sequence shown here is derived from an EMBL/GenBank/DDBJ whole genome shotgun (WGS) entry which is preliminary data.</text>
</comment>
<gene>
    <name evidence="1" type="ORF">OMM_05334</name>
</gene>
<dbReference type="EMBL" id="ATBP01001571">
    <property type="protein sequence ID" value="ETR67079.1"/>
    <property type="molecule type" value="Genomic_DNA"/>
</dbReference>